<organism evidence="5 6">
    <name type="scientific">Lasiosphaeria hispida</name>
    <dbReference type="NCBI Taxonomy" id="260671"/>
    <lineage>
        <taxon>Eukaryota</taxon>
        <taxon>Fungi</taxon>
        <taxon>Dikarya</taxon>
        <taxon>Ascomycota</taxon>
        <taxon>Pezizomycotina</taxon>
        <taxon>Sordariomycetes</taxon>
        <taxon>Sordariomycetidae</taxon>
        <taxon>Sordariales</taxon>
        <taxon>Lasiosphaeriaceae</taxon>
        <taxon>Lasiosphaeria</taxon>
    </lineage>
</organism>
<proteinExistence type="predicted"/>
<feature type="compositionally biased region" description="Basic and acidic residues" evidence="3">
    <location>
        <begin position="287"/>
        <end position="309"/>
    </location>
</feature>
<evidence type="ECO:0000259" key="4">
    <source>
        <dbReference type="Pfam" id="PF07808"/>
    </source>
</evidence>
<comment type="caution">
    <text evidence="5">The sequence shown here is derived from an EMBL/GenBank/DDBJ whole genome shotgun (WGS) entry which is preliminary data.</text>
</comment>
<feature type="region of interest" description="Disordered" evidence="3">
    <location>
        <begin position="443"/>
        <end position="559"/>
    </location>
</feature>
<evidence type="ECO:0000256" key="2">
    <source>
        <dbReference type="ARBA" id="ARBA00023242"/>
    </source>
</evidence>
<dbReference type="InterPro" id="IPR039896">
    <property type="entry name" value="Red-like"/>
</dbReference>
<dbReference type="Proteomes" id="UP001275084">
    <property type="component" value="Unassembled WGS sequence"/>
</dbReference>
<feature type="compositionally biased region" description="Basic and acidic residues" evidence="3">
    <location>
        <begin position="450"/>
        <end position="473"/>
    </location>
</feature>
<reference evidence="5" key="1">
    <citation type="journal article" date="2023" name="Mol. Phylogenet. Evol.">
        <title>Genome-scale phylogeny and comparative genomics of the fungal order Sordariales.</title>
        <authorList>
            <person name="Hensen N."/>
            <person name="Bonometti L."/>
            <person name="Westerberg I."/>
            <person name="Brannstrom I.O."/>
            <person name="Guillou S."/>
            <person name="Cros-Aarteil S."/>
            <person name="Calhoun S."/>
            <person name="Haridas S."/>
            <person name="Kuo A."/>
            <person name="Mondo S."/>
            <person name="Pangilinan J."/>
            <person name="Riley R."/>
            <person name="LaButti K."/>
            <person name="Andreopoulos B."/>
            <person name="Lipzen A."/>
            <person name="Chen C."/>
            <person name="Yan M."/>
            <person name="Daum C."/>
            <person name="Ng V."/>
            <person name="Clum A."/>
            <person name="Steindorff A."/>
            <person name="Ohm R.A."/>
            <person name="Martin F."/>
            <person name="Silar P."/>
            <person name="Natvig D.O."/>
            <person name="Lalanne C."/>
            <person name="Gautier V."/>
            <person name="Ament-Velasquez S.L."/>
            <person name="Kruys A."/>
            <person name="Hutchinson M.I."/>
            <person name="Powell A.J."/>
            <person name="Barry K."/>
            <person name="Miller A.N."/>
            <person name="Grigoriev I.V."/>
            <person name="Debuchy R."/>
            <person name="Gladieux P."/>
            <person name="Hiltunen Thoren M."/>
            <person name="Johannesson H."/>
        </authorList>
    </citation>
    <scope>NUCLEOTIDE SEQUENCE</scope>
    <source>
        <strain evidence="5">CBS 955.72</strain>
    </source>
</reference>
<dbReference type="PANTHER" id="PTHR12765">
    <property type="entry name" value="RED PROTEIN IK FACTOR CYTOKINE IK"/>
    <property type="match status" value="1"/>
</dbReference>
<feature type="region of interest" description="Disordered" evidence="3">
    <location>
        <begin position="12"/>
        <end position="59"/>
    </location>
</feature>
<feature type="compositionally biased region" description="Basic and acidic residues" evidence="3">
    <location>
        <begin position="96"/>
        <end position="105"/>
    </location>
</feature>
<keyword evidence="6" id="KW-1185">Reference proteome</keyword>
<evidence type="ECO:0000256" key="1">
    <source>
        <dbReference type="ARBA" id="ARBA00004123"/>
    </source>
</evidence>
<gene>
    <name evidence="5" type="ORF">B0T25DRAFT_558316</name>
</gene>
<dbReference type="InterPro" id="IPR012916">
    <property type="entry name" value="RED_N"/>
</dbReference>
<dbReference type="AlphaFoldDB" id="A0AAJ0H6W0"/>
<dbReference type="EMBL" id="JAUIQD010000008">
    <property type="protein sequence ID" value="KAK3341437.1"/>
    <property type="molecule type" value="Genomic_DNA"/>
</dbReference>
<accession>A0AAJ0H6W0</accession>
<name>A0AAJ0H6W0_9PEZI</name>
<comment type="subcellular location">
    <subcellularLocation>
        <location evidence="1">Nucleus</location>
    </subcellularLocation>
</comment>
<feature type="compositionally biased region" description="Basic and acidic residues" evidence="3">
    <location>
        <begin position="271"/>
        <end position="280"/>
    </location>
</feature>
<feature type="region of interest" description="Disordered" evidence="3">
    <location>
        <begin position="248"/>
        <end position="309"/>
    </location>
</feature>
<evidence type="ECO:0000313" key="6">
    <source>
        <dbReference type="Proteomes" id="UP001275084"/>
    </source>
</evidence>
<sequence>MNNEQFRRLLLANAAKKSAADKDGASPPSSHAVSSTPASLGSRLKSSIPMTPRSVAGGGGRIDFIKQLQERNQAFEKAAKKVRTSLPKGSKFAEGYVDRAKTRQEQEEEDERASRLKALEESFKKEEIDQATYDRLRSEIAGGDLSSTHLVKGLDFKLLDRVRKGEDVFGEESKSAEPGADGEEQAADPEGDADDVLDQLESAEVTAITREKTQKKGQLAPVSLVPGQKRTRNQILAELKAAREATAKAKEESSLGSKFKKIGAKKTPGTRIERDGKGREVMIITDEDGHERRKVRKIDPKIQEDQEKEEAVLVSETVMGMEVPEFYKQQQAELAKQEAEEEEKEVNIFDDAGSDYDPLAGLESDDSSDEEGAIKEKNESALDAAKEETRTPSTSMAPPPRPGAPPVRNYFQDSKTGLTSDETYKAKTLAVDDPGFLAALKKANAATAAEKSEEEQKMAEREERLKKKLQESNRDDDDMDLGFGSSRVEDEADGDADDTKFKVSEWRGGQQDDEDDEDGGGAKGGGKSSRKRGPKKRKGDKNSFVDVMKVIERNKGGGT</sequence>
<reference evidence="5" key="2">
    <citation type="submission" date="2023-06" db="EMBL/GenBank/DDBJ databases">
        <authorList>
            <consortium name="Lawrence Berkeley National Laboratory"/>
            <person name="Haridas S."/>
            <person name="Hensen N."/>
            <person name="Bonometti L."/>
            <person name="Westerberg I."/>
            <person name="Brannstrom I.O."/>
            <person name="Guillou S."/>
            <person name="Cros-Aarteil S."/>
            <person name="Calhoun S."/>
            <person name="Kuo A."/>
            <person name="Mondo S."/>
            <person name="Pangilinan J."/>
            <person name="Riley R."/>
            <person name="Labutti K."/>
            <person name="Andreopoulos B."/>
            <person name="Lipzen A."/>
            <person name="Chen C."/>
            <person name="Yanf M."/>
            <person name="Daum C."/>
            <person name="Ng V."/>
            <person name="Clum A."/>
            <person name="Steindorff A."/>
            <person name="Ohm R."/>
            <person name="Martin F."/>
            <person name="Silar P."/>
            <person name="Natvig D."/>
            <person name="Lalanne C."/>
            <person name="Gautier V."/>
            <person name="Ament-Velasquez S.L."/>
            <person name="Kruys A."/>
            <person name="Hutchinson M.I."/>
            <person name="Powell A.J."/>
            <person name="Barry K."/>
            <person name="Miller A.N."/>
            <person name="Grigoriev I.V."/>
            <person name="Debuchy R."/>
            <person name="Gladieux P."/>
            <person name="Thoren M.H."/>
            <person name="Johannesson H."/>
        </authorList>
    </citation>
    <scope>NUCLEOTIDE SEQUENCE</scope>
    <source>
        <strain evidence="5">CBS 955.72</strain>
    </source>
</reference>
<feature type="compositionally biased region" description="Basic and acidic residues" evidence="3">
    <location>
        <begin position="372"/>
        <end position="390"/>
    </location>
</feature>
<keyword evidence="2" id="KW-0539">Nucleus</keyword>
<evidence type="ECO:0000256" key="3">
    <source>
        <dbReference type="SAM" id="MobiDB-lite"/>
    </source>
</evidence>
<feature type="domain" description="RED-like N-terminal" evidence="4">
    <location>
        <begin position="85"/>
        <end position="183"/>
    </location>
</feature>
<dbReference type="Pfam" id="PF07808">
    <property type="entry name" value="RED_N"/>
    <property type="match status" value="1"/>
</dbReference>
<feature type="compositionally biased region" description="Polar residues" evidence="3">
    <location>
        <begin position="411"/>
        <end position="421"/>
    </location>
</feature>
<feature type="region of interest" description="Disordered" evidence="3">
    <location>
        <begin position="167"/>
        <end position="195"/>
    </location>
</feature>
<feature type="compositionally biased region" description="Polar residues" evidence="3">
    <location>
        <begin position="27"/>
        <end position="49"/>
    </location>
</feature>
<evidence type="ECO:0000313" key="5">
    <source>
        <dbReference type="EMBL" id="KAK3341437.1"/>
    </source>
</evidence>
<feature type="region of interest" description="Disordered" evidence="3">
    <location>
        <begin position="330"/>
        <end position="423"/>
    </location>
</feature>
<feature type="compositionally biased region" description="Acidic residues" evidence="3">
    <location>
        <begin position="180"/>
        <end position="195"/>
    </location>
</feature>
<feature type="region of interest" description="Disordered" evidence="3">
    <location>
        <begin position="90"/>
        <end position="112"/>
    </location>
</feature>
<dbReference type="GO" id="GO:0005634">
    <property type="term" value="C:nucleus"/>
    <property type="evidence" value="ECO:0007669"/>
    <property type="project" value="UniProtKB-SubCell"/>
</dbReference>
<feature type="compositionally biased region" description="Basic and acidic residues" evidence="3">
    <location>
        <begin position="549"/>
        <end position="559"/>
    </location>
</feature>
<feature type="compositionally biased region" description="Basic residues" evidence="3">
    <location>
        <begin position="528"/>
        <end position="539"/>
    </location>
</feature>
<protein>
    <recommendedName>
        <fullName evidence="4">RED-like N-terminal domain-containing protein</fullName>
    </recommendedName>
</protein>